<dbReference type="Proteomes" id="UP001220940">
    <property type="component" value="Unassembled WGS sequence"/>
</dbReference>
<keyword evidence="4" id="KW-1185">Reference proteome</keyword>
<evidence type="ECO:0000256" key="1">
    <source>
        <dbReference type="SAM" id="MobiDB-lite"/>
    </source>
</evidence>
<feature type="region of interest" description="Disordered" evidence="1">
    <location>
        <begin position="131"/>
        <end position="195"/>
    </location>
</feature>
<evidence type="ECO:0000313" key="4">
    <source>
        <dbReference type="Proteomes" id="UP001220940"/>
    </source>
</evidence>
<evidence type="ECO:0000313" key="3">
    <source>
        <dbReference type="EMBL" id="MDC4181841.1"/>
    </source>
</evidence>
<dbReference type="NCBIfam" id="NF045841">
    <property type="entry name" value="Ig_SerProt_MIP"/>
    <property type="match status" value="1"/>
</dbReference>
<feature type="compositionally biased region" description="Polar residues" evidence="1">
    <location>
        <begin position="157"/>
        <end position="174"/>
    </location>
</feature>
<dbReference type="EMBL" id="JAJHZM010000007">
    <property type="protein sequence ID" value="MDC4181841.1"/>
    <property type="molecule type" value="Genomic_DNA"/>
</dbReference>
<reference evidence="3" key="1">
    <citation type="submission" date="2021-11" db="EMBL/GenBank/DDBJ databases">
        <title>Description of Mycoplasma bradburyaesp. nov.from sea birds: a tribute to a great mycoplasmologist.</title>
        <authorList>
            <person name="Ramirez A.S."/>
            <person name="Poveda C."/>
            <person name="Suarez-Perez A."/>
            <person name="Rosales R.S."/>
            <person name="Dijkman R."/>
            <person name="Feberwee A."/>
            <person name="Spergser J."/>
            <person name="Szostak M.P."/>
            <person name="Ressel L."/>
            <person name="Calabuig P."/>
            <person name="Catania S."/>
            <person name="Gobbo F."/>
            <person name="Timofte D."/>
            <person name="Poveda J.B."/>
        </authorList>
    </citation>
    <scope>NUCLEOTIDE SEQUENCE [LARGE SCALE GENOMIC DNA]</scope>
    <source>
        <strain evidence="3">T158</strain>
    </source>
</reference>
<gene>
    <name evidence="3" type="ORF">LNO68_01390</name>
</gene>
<proteinExistence type="predicted"/>
<dbReference type="InterPro" id="IPR022381">
    <property type="entry name" value="Uncharacterised_MG067"/>
</dbReference>
<dbReference type="Pfam" id="PF01732">
    <property type="entry name" value="Mycop_pep_DUF31"/>
    <property type="match status" value="1"/>
</dbReference>
<accession>A0ABT5GA57</accession>
<dbReference type="RefSeq" id="WP_255034671.1">
    <property type="nucleotide sequence ID" value="NZ_CP101414.1"/>
</dbReference>
<evidence type="ECO:0000259" key="2">
    <source>
        <dbReference type="Pfam" id="PF01732"/>
    </source>
</evidence>
<name>A0ABT5GA57_9MOLU</name>
<feature type="domain" description="DUF31" evidence="2">
    <location>
        <begin position="228"/>
        <end position="644"/>
    </location>
</feature>
<comment type="caution">
    <text evidence="3">The sequence shown here is derived from an EMBL/GenBank/DDBJ whole genome shotgun (WGS) entry which is preliminary data.</text>
</comment>
<feature type="compositionally biased region" description="Polar residues" evidence="1">
    <location>
        <begin position="136"/>
        <end position="150"/>
    </location>
</feature>
<sequence length="736" mass="82794">MSSKNTWFKLLCGLSAISFVVSSCRMEYASSSKTAIDAFNTLKKEDIIIDFKVNKSKTLPSQINKKNYFNYINFSIVDVNSDIELNKFNFDATGFQANDQRGELSFKLNVSLINDADGTNSEPKEFNLKITELKATGTSSNTDTRPTDNNPSRDESSLNNNVEDANPSTETGNNPGLTPSITPGGGGGVPPTFPGNFPFFGPTRESFLKKNEYPAYANDKYKVVDRKTIFKEIYDRTFSIKPGALIKDEEENKELLVVDQGTGWVLDYAKNPKNNNQLKLFIATNLHVIGNYANTNDDNLDTKLSYKDPTGVRPGGFAIGKSSKTPSFEDERNNLPSKELSEKYGHMVYYANSNESDYSNSTGGLVNHKTESFSNPKIVFAAVDYLDDHALNQYKSKIDESWSRTKEDIRQKIAAAKSNSSGSALYAPEEIKRLEKFISYEGNISFYTDFGILELNVDLSKADTTLQGWINNATGAVDSYVKRIKETPNIPNYDSTKGNYFPTLDYMSKHLGLAKNRPENEFGLDNARNIYIAGYPYNSNAKTSYWMQNNPIERYGDEKSQDANPRLRREDWIANKDLFNVEKESFNTKTYWDINNLSIYTKLWNRPFIDRYGFDYSTRFSSLYFGASGSVAYNEFGQIVGIYDSVSSRVNFGDNLSNGAFASLVQAADIPTLSDPTIINYGYNLIDKNGYEHQKTSYRSNLKLFYPNGFTWPNSTTNSIDSSPENKKTAIFPNGY</sequence>
<organism evidence="3 4">
    <name type="scientific">Mycoplasma bradburyae</name>
    <dbReference type="NCBI Taxonomy" id="2963128"/>
    <lineage>
        <taxon>Bacteria</taxon>
        <taxon>Bacillati</taxon>
        <taxon>Mycoplasmatota</taxon>
        <taxon>Mollicutes</taxon>
        <taxon>Mycoplasmataceae</taxon>
        <taxon>Mycoplasma</taxon>
    </lineage>
</organism>
<protein>
    <submittedName>
        <fullName evidence="3">DUF31 family protein</fullName>
    </submittedName>
</protein>
<dbReference type="PROSITE" id="PS51257">
    <property type="entry name" value="PROKAR_LIPOPROTEIN"/>
    <property type="match status" value="1"/>
</dbReference>
<dbReference type="InterPro" id="IPR022382">
    <property type="entry name" value="Mycoplasma_peptidase_DUF31"/>
</dbReference>
<dbReference type="PRINTS" id="PR00840">
    <property type="entry name" value="Y06768FAMILY"/>
</dbReference>